<gene>
    <name evidence="3" type="ORF">FTJAE_2564</name>
</gene>
<dbReference type="Gene3D" id="3.30.40.10">
    <property type="entry name" value="Zinc/RING finger domain, C3HC4 (zinc finger)"/>
    <property type="match status" value="1"/>
</dbReference>
<dbReference type="InterPro" id="IPR013083">
    <property type="entry name" value="Znf_RING/FYVE/PHD"/>
</dbReference>
<evidence type="ECO:0000313" key="3">
    <source>
        <dbReference type="EMBL" id="KAF5645059.1"/>
    </source>
</evidence>
<dbReference type="GO" id="GO:0008270">
    <property type="term" value="F:zinc ion binding"/>
    <property type="evidence" value="ECO:0007669"/>
    <property type="project" value="UniProtKB-KW"/>
</dbReference>
<dbReference type="Proteomes" id="UP000530670">
    <property type="component" value="Unassembled WGS sequence"/>
</dbReference>
<keyword evidence="1" id="KW-0863">Zinc-finger</keyword>
<keyword evidence="1" id="KW-0479">Metal-binding</keyword>
<proteinExistence type="predicted"/>
<keyword evidence="4" id="KW-1185">Reference proteome</keyword>
<keyword evidence="1" id="KW-0862">Zinc</keyword>
<dbReference type="GeneID" id="59301041"/>
<dbReference type="EMBL" id="JAAQRI010000050">
    <property type="protein sequence ID" value="KAF5645059.1"/>
    <property type="molecule type" value="Genomic_DNA"/>
</dbReference>
<organism evidence="3 4">
    <name type="scientific">Fusarium tjaetaba</name>
    <dbReference type="NCBI Taxonomy" id="1567544"/>
    <lineage>
        <taxon>Eukaryota</taxon>
        <taxon>Fungi</taxon>
        <taxon>Dikarya</taxon>
        <taxon>Ascomycota</taxon>
        <taxon>Pezizomycotina</taxon>
        <taxon>Sordariomycetes</taxon>
        <taxon>Hypocreomycetidae</taxon>
        <taxon>Hypocreales</taxon>
        <taxon>Nectriaceae</taxon>
        <taxon>Fusarium</taxon>
        <taxon>Fusarium fujikuroi species complex</taxon>
    </lineage>
</organism>
<comment type="caution">
    <text evidence="3">The sequence shown here is derived from an EMBL/GenBank/DDBJ whole genome shotgun (WGS) entry which is preliminary data.</text>
</comment>
<dbReference type="OrthoDB" id="8062037at2759"/>
<dbReference type="SUPFAM" id="SSF57850">
    <property type="entry name" value="RING/U-box"/>
    <property type="match status" value="1"/>
</dbReference>
<evidence type="ECO:0000256" key="1">
    <source>
        <dbReference type="PROSITE-ProRule" id="PRU00175"/>
    </source>
</evidence>
<dbReference type="InterPro" id="IPR001841">
    <property type="entry name" value="Znf_RING"/>
</dbReference>
<dbReference type="RefSeq" id="XP_037210321.1">
    <property type="nucleotide sequence ID" value="XM_037348771.1"/>
</dbReference>
<evidence type="ECO:0000259" key="2">
    <source>
        <dbReference type="PROSITE" id="PS50089"/>
    </source>
</evidence>
<evidence type="ECO:0000313" key="4">
    <source>
        <dbReference type="Proteomes" id="UP000530670"/>
    </source>
</evidence>
<feature type="domain" description="RING-type" evidence="2">
    <location>
        <begin position="50"/>
        <end position="118"/>
    </location>
</feature>
<sequence>MPTMNPAMNHGTIIDAIDSDIAPITDIYWPSFKKAVQNDPQQLRPIDLTCTICTEQMSTQGSGRGSIHWIPKQGRQITHDAQILPCGHMVGGCCFMNWLHSQFERFQGREYYSCPVCNTQIMNHPECEHLCHGQRIPHLIANYSKVPLVLSEGGFIHARCAGCEIQHTFSEMTKYTGIYKWDDEVESTDTEQYITLGFLNERPGGFLYMDGSKDPKRPFCERVRRLRTPEELKTIWEAYRQVWVLKFKTFWISHDLSNVTLCLYLMKTVNPFPETQTSKAPSIFRRVFSWGSST</sequence>
<name>A0A8H5S5U1_9HYPO</name>
<dbReference type="AlphaFoldDB" id="A0A8H5S5U1"/>
<reference evidence="3 4" key="1">
    <citation type="submission" date="2020-05" db="EMBL/GenBank/DDBJ databases">
        <title>Identification and distribution of gene clusters putatively required for synthesis of sphingolipid metabolism inhibitors in phylogenetically diverse species of the filamentous fungus Fusarium.</title>
        <authorList>
            <person name="Kim H.-S."/>
            <person name="Busman M."/>
            <person name="Brown D.W."/>
            <person name="Divon H."/>
            <person name="Uhlig S."/>
            <person name="Proctor R.H."/>
        </authorList>
    </citation>
    <scope>NUCLEOTIDE SEQUENCE [LARGE SCALE GENOMIC DNA]</scope>
    <source>
        <strain evidence="3 4">NRRL 66243</strain>
    </source>
</reference>
<accession>A0A8H5S5U1</accession>
<dbReference type="PROSITE" id="PS50089">
    <property type="entry name" value="ZF_RING_2"/>
    <property type="match status" value="1"/>
</dbReference>
<protein>
    <recommendedName>
        <fullName evidence="2">RING-type domain-containing protein</fullName>
    </recommendedName>
</protein>